<evidence type="ECO:0000313" key="1">
    <source>
        <dbReference type="EMBL" id="TNJ65924.1"/>
    </source>
</evidence>
<dbReference type="RefSeq" id="WP_139602465.1">
    <property type="nucleotide sequence ID" value="NZ_VDCQ01000014.1"/>
</dbReference>
<comment type="caution">
    <text evidence="1">The sequence shown here is derived from an EMBL/GenBank/DDBJ whole genome shotgun (WGS) entry which is preliminary data.</text>
</comment>
<dbReference type="Gene3D" id="3.20.80.10">
    <property type="entry name" value="Regulatory factor, effector binding domain"/>
    <property type="match status" value="1"/>
</dbReference>
<evidence type="ECO:0000313" key="2">
    <source>
        <dbReference type="Proteomes" id="UP000307943"/>
    </source>
</evidence>
<reference evidence="1 2" key="1">
    <citation type="submission" date="2019-05" db="EMBL/GenBank/DDBJ databases">
        <title>We sequenced the genome of Paenibacillus hemerocallicola KCTC 33185 for further insight into its adaptation and study the phylogeny of Paenibacillus.</title>
        <authorList>
            <person name="Narsing Rao M.P."/>
        </authorList>
    </citation>
    <scope>NUCLEOTIDE SEQUENCE [LARGE SCALE GENOMIC DNA]</scope>
    <source>
        <strain evidence="1 2">KCTC 33185</strain>
    </source>
</reference>
<dbReference type="OrthoDB" id="4772335at2"/>
<dbReference type="Proteomes" id="UP000307943">
    <property type="component" value="Unassembled WGS sequence"/>
</dbReference>
<accession>A0A5C4TA26</accession>
<dbReference type="AlphaFoldDB" id="A0A5C4TA26"/>
<sequence>MNPIAKLDLSKSDKTYYSAARTPALVRLDPLPYLFIVDRGAPDSLMFANATEALYTVAYGVKGICIKENRDFTVPKLEGLWSVESGKHALEVPREEWHWKLLIRMPDFVSRDIVDDARASNAKRDIPGRKMSPSLIVAYVFFHYTWERREVQPIV</sequence>
<dbReference type="EMBL" id="VDCQ01000014">
    <property type="protein sequence ID" value="TNJ65924.1"/>
    <property type="molecule type" value="Genomic_DNA"/>
</dbReference>
<protein>
    <submittedName>
        <fullName evidence="1">Uncharacterized protein</fullName>
    </submittedName>
</protein>
<keyword evidence="2" id="KW-1185">Reference proteome</keyword>
<gene>
    <name evidence="1" type="ORF">FE784_12125</name>
</gene>
<organism evidence="1 2">
    <name type="scientific">Paenibacillus hemerocallicola</name>
    <dbReference type="NCBI Taxonomy" id="1172614"/>
    <lineage>
        <taxon>Bacteria</taxon>
        <taxon>Bacillati</taxon>
        <taxon>Bacillota</taxon>
        <taxon>Bacilli</taxon>
        <taxon>Bacillales</taxon>
        <taxon>Paenibacillaceae</taxon>
        <taxon>Paenibacillus</taxon>
    </lineage>
</organism>
<proteinExistence type="predicted"/>
<dbReference type="InterPro" id="IPR011256">
    <property type="entry name" value="Reg_factor_effector_dom_sf"/>
</dbReference>
<name>A0A5C4TA26_9BACL</name>